<name>A0A2X0K5U9_9BASI</name>
<dbReference type="OrthoDB" id="2272314at2759"/>
<sequence length="289" mass="31873">MTITQSILVLRHVYASAVQLCRCCAGAEQSGQRGPILEVLKDERDRTLSSTCCSQGKVQQWCSYLSLLCPIPSIDSYLKAQIAKLKHSGNPRARSIIQQRAIPLPTSWTRHPAEATGTRLGPDGADIRKQRSTLTKLSPCGISAIAYEGVRIGQSSRRLGCGHRVGPEGLTHPQPPTTFLRQARKWRCLSAIPTPTRETVDRKVCPFQVHGHRCPDGRPQDQVLSSLRPSPMALRYTLLFTAEDCFHNNLTLYGVNQVGPPIARKPQQIDNGVQLREVPAGLGLDDENE</sequence>
<protein>
    <submittedName>
        <fullName evidence="2">BZ3500_MvSof-1268-A1-R1_Chr10-2g02874 protein</fullName>
    </submittedName>
</protein>
<dbReference type="EMBL" id="FMWP01000117">
    <property type="protein sequence ID" value="SDA01650.1"/>
    <property type="molecule type" value="Genomic_DNA"/>
</dbReference>
<evidence type="ECO:0000313" key="3">
    <source>
        <dbReference type="Proteomes" id="UP000249723"/>
    </source>
</evidence>
<evidence type="ECO:0000256" key="1">
    <source>
        <dbReference type="SAM" id="SignalP"/>
    </source>
</evidence>
<keyword evidence="1" id="KW-0732">Signal</keyword>
<dbReference type="AlphaFoldDB" id="A0A2X0K5U9"/>
<organism evidence="2 3">
    <name type="scientific">Microbotryum saponariae</name>
    <dbReference type="NCBI Taxonomy" id="289078"/>
    <lineage>
        <taxon>Eukaryota</taxon>
        <taxon>Fungi</taxon>
        <taxon>Dikarya</taxon>
        <taxon>Basidiomycota</taxon>
        <taxon>Pucciniomycotina</taxon>
        <taxon>Microbotryomycetes</taxon>
        <taxon>Microbotryales</taxon>
        <taxon>Microbotryaceae</taxon>
        <taxon>Microbotryum</taxon>
    </lineage>
</organism>
<reference evidence="3" key="1">
    <citation type="submission" date="2016-10" db="EMBL/GenBank/DDBJ databases">
        <authorList>
            <person name="Jeantristanb JTB J.-T."/>
            <person name="Ricardo R."/>
        </authorList>
    </citation>
    <scope>NUCLEOTIDE SEQUENCE [LARGE SCALE GENOMIC DNA]</scope>
</reference>
<feature type="signal peptide" evidence="1">
    <location>
        <begin position="1"/>
        <end position="17"/>
    </location>
</feature>
<feature type="chain" id="PRO_5030059966" evidence="1">
    <location>
        <begin position="18"/>
        <end position="289"/>
    </location>
</feature>
<evidence type="ECO:0000313" key="2">
    <source>
        <dbReference type="EMBL" id="SDA01650.1"/>
    </source>
</evidence>
<gene>
    <name evidence="2" type="ORF">BZ3500_MVSOF-1268-A1-R1_CHR10-2G02874</name>
</gene>
<proteinExistence type="predicted"/>
<dbReference type="Proteomes" id="UP000249723">
    <property type="component" value="Unassembled WGS sequence"/>
</dbReference>
<keyword evidence="3" id="KW-1185">Reference proteome</keyword>
<accession>A0A2X0K5U9</accession>